<feature type="domain" description="RNase III" evidence="1">
    <location>
        <begin position="75"/>
        <end position="215"/>
    </location>
</feature>
<dbReference type="Pfam" id="PF14622">
    <property type="entry name" value="Ribonucleas_3_3"/>
    <property type="match status" value="1"/>
</dbReference>
<dbReference type="SMART" id="SM00535">
    <property type="entry name" value="RIBOc"/>
    <property type="match status" value="1"/>
</dbReference>
<name>A0A642VAF3_9ASCO</name>
<dbReference type="InterPro" id="IPR036389">
    <property type="entry name" value="RNase_III_sf"/>
</dbReference>
<organism evidence="2 3">
    <name type="scientific">Trichomonascus ciferrii</name>
    <dbReference type="NCBI Taxonomy" id="44093"/>
    <lineage>
        <taxon>Eukaryota</taxon>
        <taxon>Fungi</taxon>
        <taxon>Dikarya</taxon>
        <taxon>Ascomycota</taxon>
        <taxon>Saccharomycotina</taxon>
        <taxon>Dipodascomycetes</taxon>
        <taxon>Dipodascales</taxon>
        <taxon>Trichomonascaceae</taxon>
        <taxon>Trichomonascus</taxon>
        <taxon>Trichomonascus ciferrii complex</taxon>
    </lineage>
</organism>
<dbReference type="InterPro" id="IPR000999">
    <property type="entry name" value="RNase_III_dom"/>
</dbReference>
<dbReference type="OrthoDB" id="2281895at2759"/>
<evidence type="ECO:0000313" key="3">
    <source>
        <dbReference type="Proteomes" id="UP000761534"/>
    </source>
</evidence>
<dbReference type="AlphaFoldDB" id="A0A642VAF3"/>
<evidence type="ECO:0000259" key="1">
    <source>
        <dbReference type="SMART" id="SM00535"/>
    </source>
</evidence>
<sequence>MFARLRPRPQPQALFTTLNRRTLVYIKDGSLHARGMKKDPSEYMTSSTGITYPGDSTTIKPIKDLLGQNYSIPDSLALQVLTHKSFAHGKKPFNERLANLGRQFLRVQTTEYAVSQKSSQPTAIAGNNFDIDTKALELMSSTAVLAQICKQIGINKSIFWKNPNTNQSPERSGENTVCAKTVDALVGAVLMYHGESKAAEFVRQHFLEGENSVLTLMNQLYKRN</sequence>
<dbReference type="EMBL" id="SWFS01000078">
    <property type="protein sequence ID" value="KAA8916828.1"/>
    <property type="molecule type" value="Genomic_DNA"/>
</dbReference>
<dbReference type="PANTHER" id="PTHR28160">
    <property type="entry name" value="54S RIBOSOMAL PROTEIN L15, MITOCHONDRIAL"/>
    <property type="match status" value="1"/>
</dbReference>
<dbReference type="InterPro" id="IPR040030">
    <property type="entry name" value="Ribosomal_mL57"/>
</dbReference>
<comment type="caution">
    <text evidence="2">The sequence shown here is derived from an EMBL/GenBank/DDBJ whole genome shotgun (WGS) entry which is preliminary data.</text>
</comment>
<dbReference type="PANTHER" id="PTHR28160:SF1">
    <property type="entry name" value="LARGE RIBOSOMAL SUBUNIT PROTEIN ML57"/>
    <property type="match status" value="1"/>
</dbReference>
<dbReference type="VEuPathDB" id="FungiDB:TRICI_000947"/>
<reference evidence="2" key="1">
    <citation type="journal article" date="2019" name="G3 (Bethesda)">
        <title>Genome Assemblies of Two Rare Opportunistic Yeast Pathogens: Diutina rugosa (syn. Candida rugosa) and Trichomonascus ciferrii (syn. Candida ciferrii).</title>
        <authorList>
            <person name="Mixao V."/>
            <person name="Saus E."/>
            <person name="Hansen A.P."/>
            <person name="Lass-Florl C."/>
            <person name="Gabaldon T."/>
        </authorList>
    </citation>
    <scope>NUCLEOTIDE SEQUENCE</scope>
    <source>
        <strain evidence="2">CBS 4856</strain>
    </source>
</reference>
<dbReference type="GO" id="GO:0005762">
    <property type="term" value="C:mitochondrial large ribosomal subunit"/>
    <property type="evidence" value="ECO:0007669"/>
    <property type="project" value="InterPro"/>
</dbReference>
<dbReference type="SUPFAM" id="SSF69065">
    <property type="entry name" value="RNase III domain-like"/>
    <property type="match status" value="1"/>
</dbReference>
<dbReference type="GO" id="GO:0004525">
    <property type="term" value="F:ribonuclease III activity"/>
    <property type="evidence" value="ECO:0007669"/>
    <property type="project" value="InterPro"/>
</dbReference>
<keyword evidence="3" id="KW-1185">Reference proteome</keyword>
<protein>
    <recommendedName>
        <fullName evidence="1">RNase III domain-containing protein</fullName>
    </recommendedName>
</protein>
<gene>
    <name evidence="2" type="ORF">TRICI_000947</name>
</gene>
<accession>A0A642VAF3</accession>
<dbReference type="Proteomes" id="UP000761534">
    <property type="component" value="Unassembled WGS sequence"/>
</dbReference>
<proteinExistence type="predicted"/>
<dbReference type="GO" id="GO:0003735">
    <property type="term" value="F:structural constituent of ribosome"/>
    <property type="evidence" value="ECO:0007669"/>
    <property type="project" value="InterPro"/>
</dbReference>
<dbReference type="GO" id="GO:0006396">
    <property type="term" value="P:RNA processing"/>
    <property type="evidence" value="ECO:0007669"/>
    <property type="project" value="InterPro"/>
</dbReference>
<dbReference type="GO" id="GO:0032543">
    <property type="term" value="P:mitochondrial translation"/>
    <property type="evidence" value="ECO:0007669"/>
    <property type="project" value="InterPro"/>
</dbReference>
<dbReference type="CDD" id="cd00593">
    <property type="entry name" value="RIBOc"/>
    <property type="match status" value="1"/>
</dbReference>
<evidence type="ECO:0000313" key="2">
    <source>
        <dbReference type="EMBL" id="KAA8916828.1"/>
    </source>
</evidence>
<dbReference type="Gene3D" id="1.10.1520.10">
    <property type="entry name" value="Ribonuclease III domain"/>
    <property type="match status" value="1"/>
</dbReference>